<dbReference type="Gene3D" id="3.40.630.30">
    <property type="match status" value="1"/>
</dbReference>
<sequence>MQFKLIPIRLADINLMLDWRYEPPFDFYNPPTEHLYHLRTQLLDPFWRFHAVLDKHDDLCGYCSFGEDGQVTGGDYTVSALDIGLGLRPNLTGKGYGSDFLIEIMAYARDIFEFESFRLTVAVFNQRAISLYHRLGFEIVFEFTDPSDVNYLILTKGKQSTP</sequence>
<accession>A0A382FPT2</accession>
<dbReference type="SUPFAM" id="SSF55729">
    <property type="entry name" value="Acyl-CoA N-acyltransferases (Nat)"/>
    <property type="match status" value="1"/>
</dbReference>
<dbReference type="InterPro" id="IPR016181">
    <property type="entry name" value="Acyl_CoA_acyltransferase"/>
</dbReference>
<dbReference type="PROSITE" id="PS51186">
    <property type="entry name" value="GNAT"/>
    <property type="match status" value="1"/>
</dbReference>
<evidence type="ECO:0000313" key="2">
    <source>
        <dbReference type="EMBL" id="SVB65136.1"/>
    </source>
</evidence>
<reference evidence="2" key="1">
    <citation type="submission" date="2018-05" db="EMBL/GenBank/DDBJ databases">
        <authorList>
            <person name="Lanie J.A."/>
            <person name="Ng W.-L."/>
            <person name="Kazmierczak K.M."/>
            <person name="Andrzejewski T.M."/>
            <person name="Davidsen T.M."/>
            <person name="Wayne K.J."/>
            <person name="Tettelin H."/>
            <person name="Glass J.I."/>
            <person name="Rusch D."/>
            <person name="Podicherti R."/>
            <person name="Tsui H.-C.T."/>
            <person name="Winkler M.E."/>
        </authorList>
    </citation>
    <scope>NUCLEOTIDE SEQUENCE</scope>
</reference>
<protein>
    <recommendedName>
        <fullName evidence="1">N-acetyltransferase domain-containing protein</fullName>
    </recommendedName>
</protein>
<dbReference type="AlphaFoldDB" id="A0A382FPT2"/>
<dbReference type="GO" id="GO:0016747">
    <property type="term" value="F:acyltransferase activity, transferring groups other than amino-acyl groups"/>
    <property type="evidence" value="ECO:0007669"/>
    <property type="project" value="InterPro"/>
</dbReference>
<organism evidence="2">
    <name type="scientific">marine metagenome</name>
    <dbReference type="NCBI Taxonomy" id="408172"/>
    <lineage>
        <taxon>unclassified sequences</taxon>
        <taxon>metagenomes</taxon>
        <taxon>ecological metagenomes</taxon>
    </lineage>
</organism>
<gene>
    <name evidence="2" type="ORF">METZ01_LOCUS217990</name>
</gene>
<evidence type="ECO:0000259" key="1">
    <source>
        <dbReference type="PROSITE" id="PS51186"/>
    </source>
</evidence>
<name>A0A382FPT2_9ZZZZ</name>
<dbReference type="EMBL" id="UINC01051234">
    <property type="protein sequence ID" value="SVB65136.1"/>
    <property type="molecule type" value="Genomic_DNA"/>
</dbReference>
<dbReference type="Pfam" id="PF00583">
    <property type="entry name" value="Acetyltransf_1"/>
    <property type="match status" value="1"/>
</dbReference>
<dbReference type="InterPro" id="IPR000182">
    <property type="entry name" value="GNAT_dom"/>
</dbReference>
<proteinExistence type="predicted"/>
<feature type="domain" description="N-acetyltransferase" evidence="1">
    <location>
        <begin position="6"/>
        <end position="157"/>
    </location>
</feature>